<dbReference type="SUPFAM" id="SSF81321">
    <property type="entry name" value="Family A G protein-coupled receptor-like"/>
    <property type="match status" value="1"/>
</dbReference>
<dbReference type="Pfam" id="PF00001">
    <property type="entry name" value="7tm_1"/>
    <property type="match status" value="1"/>
</dbReference>
<dbReference type="OMA" id="STNCYLA"/>
<feature type="transmembrane region" description="Helical" evidence="6">
    <location>
        <begin position="77"/>
        <end position="96"/>
    </location>
</feature>
<feature type="transmembrane region" description="Helical" evidence="6">
    <location>
        <begin position="116"/>
        <end position="137"/>
    </location>
</feature>
<evidence type="ECO:0000256" key="6">
    <source>
        <dbReference type="SAM" id="Phobius"/>
    </source>
</evidence>
<reference evidence="8" key="2">
    <citation type="submission" date="2015-11" db="EMBL/GenBank/DDBJ databases">
        <authorList>
            <person name="Zhang Y."/>
            <person name="Guo Z."/>
        </authorList>
    </citation>
    <scope>NUCLEOTIDE SEQUENCE</scope>
</reference>
<accession>A0A068YHV6</accession>
<keyword evidence="2 6" id="KW-0812">Transmembrane</keyword>
<dbReference type="PROSITE" id="PS50262">
    <property type="entry name" value="G_PROTEIN_RECEP_F1_2"/>
    <property type="match status" value="1"/>
</dbReference>
<dbReference type="AlphaFoldDB" id="A0A068YHV6"/>
<organism evidence="8 9">
    <name type="scientific">Echinococcus multilocularis</name>
    <name type="common">Fox tapeworm</name>
    <dbReference type="NCBI Taxonomy" id="6211"/>
    <lineage>
        <taxon>Eukaryota</taxon>
        <taxon>Metazoa</taxon>
        <taxon>Spiralia</taxon>
        <taxon>Lophotrochozoa</taxon>
        <taxon>Platyhelminthes</taxon>
        <taxon>Cestoda</taxon>
        <taxon>Eucestoda</taxon>
        <taxon>Cyclophyllidea</taxon>
        <taxon>Taeniidae</taxon>
        <taxon>Echinococcus</taxon>
    </lineage>
</organism>
<keyword evidence="3 6" id="KW-1133">Transmembrane helix</keyword>
<dbReference type="PANTHER" id="PTHR46641">
    <property type="entry name" value="FMRFAMIDE RECEPTOR-RELATED"/>
    <property type="match status" value="1"/>
</dbReference>
<feature type="domain" description="G-protein coupled receptors family 1 profile" evidence="7">
    <location>
        <begin position="58"/>
        <end position="439"/>
    </location>
</feature>
<dbReference type="CDD" id="cd14978">
    <property type="entry name" value="7tmA_FMRFamide_R-like"/>
    <property type="match status" value="1"/>
</dbReference>
<dbReference type="InterPro" id="IPR017452">
    <property type="entry name" value="GPCR_Rhodpsn_7TM"/>
</dbReference>
<dbReference type="STRING" id="6211.A0A068YHV6"/>
<reference evidence="8" key="1">
    <citation type="journal article" date="2013" name="Nature">
        <title>The genomes of four tapeworm species reveal adaptations to parasitism.</title>
        <authorList>
            <person name="Tsai I.J."/>
            <person name="Zarowiecki M."/>
            <person name="Holroyd N."/>
            <person name="Garciarrubio A."/>
            <person name="Sanchez-Flores A."/>
            <person name="Brooks K.L."/>
            <person name="Tracey A."/>
            <person name="Bobes R.J."/>
            <person name="Fragoso G."/>
            <person name="Sciutto E."/>
            <person name="Aslett M."/>
            <person name="Beasley H."/>
            <person name="Bennett H.M."/>
            <person name="Cai J."/>
            <person name="Camicia F."/>
            <person name="Clark R."/>
            <person name="Cucher M."/>
            <person name="De Silva N."/>
            <person name="Day T.A."/>
            <person name="Deplazes P."/>
            <person name="Estrada K."/>
            <person name="Fernandez C."/>
            <person name="Holland P.W."/>
            <person name="Hou J."/>
            <person name="Hu S."/>
            <person name="Huckvale T."/>
            <person name="Hung S.S."/>
            <person name="Kamenetzky L."/>
            <person name="Keane J.A."/>
            <person name="Kiss F."/>
            <person name="Koziol U."/>
            <person name="Lambert O."/>
            <person name="Liu K."/>
            <person name="Luo X."/>
            <person name="Luo Y."/>
            <person name="Macchiaroli N."/>
            <person name="Nichol S."/>
            <person name="Paps J."/>
            <person name="Parkinson J."/>
            <person name="Pouchkina-Stantcheva N."/>
            <person name="Riddiford N."/>
            <person name="Rosenzvit M."/>
            <person name="Salinas G."/>
            <person name="Wasmuth J.D."/>
            <person name="Zamanian M."/>
            <person name="Zheng Y."/>
            <person name="Cai X."/>
            <person name="Soberon X."/>
            <person name="Olson P.D."/>
            <person name="Laclette J.P."/>
            <person name="Brehm K."/>
            <person name="Berriman M."/>
            <person name="Garciarrubio A."/>
            <person name="Bobes R.J."/>
            <person name="Fragoso G."/>
            <person name="Sanchez-Flores A."/>
            <person name="Estrada K."/>
            <person name="Cevallos M.A."/>
            <person name="Morett E."/>
            <person name="Gonzalez V."/>
            <person name="Portillo T."/>
            <person name="Ochoa-Leyva A."/>
            <person name="Jose M.V."/>
            <person name="Sciutto E."/>
            <person name="Landa A."/>
            <person name="Jimenez L."/>
            <person name="Valdes V."/>
            <person name="Carrero J.C."/>
            <person name="Larralde C."/>
            <person name="Morales-Montor J."/>
            <person name="Limon-Lason J."/>
            <person name="Soberon X."/>
            <person name="Laclette J.P."/>
        </authorList>
    </citation>
    <scope>NUCLEOTIDE SEQUENCE [LARGE SCALE GENOMIC DNA]</scope>
</reference>
<dbReference type="eggNOG" id="KOG3656">
    <property type="taxonomic scope" value="Eukaryota"/>
</dbReference>
<dbReference type="GO" id="GO:0004930">
    <property type="term" value="F:G protein-coupled receptor activity"/>
    <property type="evidence" value="ECO:0007669"/>
    <property type="project" value="InterPro"/>
</dbReference>
<evidence type="ECO:0000256" key="2">
    <source>
        <dbReference type="ARBA" id="ARBA00022692"/>
    </source>
</evidence>
<gene>
    <name evidence="8" type="ORF">EmuJ_001061000</name>
</gene>
<evidence type="ECO:0000256" key="1">
    <source>
        <dbReference type="ARBA" id="ARBA00004370"/>
    </source>
</evidence>
<feature type="region of interest" description="Disordered" evidence="5">
    <location>
        <begin position="1"/>
        <end position="24"/>
    </location>
</feature>
<evidence type="ECO:0000256" key="4">
    <source>
        <dbReference type="ARBA" id="ARBA00023136"/>
    </source>
</evidence>
<dbReference type="Proteomes" id="UP000017246">
    <property type="component" value="Unassembled WGS sequence"/>
</dbReference>
<evidence type="ECO:0000313" key="9">
    <source>
        <dbReference type="Proteomes" id="UP000017246"/>
    </source>
</evidence>
<evidence type="ECO:0000259" key="7">
    <source>
        <dbReference type="PROSITE" id="PS50262"/>
    </source>
</evidence>
<dbReference type="PANTHER" id="PTHR46641:SF2">
    <property type="entry name" value="FMRFAMIDE RECEPTOR"/>
    <property type="match status" value="1"/>
</dbReference>
<dbReference type="InterPro" id="IPR000276">
    <property type="entry name" value="GPCR_Rhodpsn"/>
</dbReference>
<dbReference type="PRINTS" id="PR00237">
    <property type="entry name" value="GPCRRHODOPSN"/>
</dbReference>
<evidence type="ECO:0000256" key="3">
    <source>
        <dbReference type="ARBA" id="ARBA00022989"/>
    </source>
</evidence>
<dbReference type="OrthoDB" id="10011262at2759"/>
<keyword evidence="4 6" id="KW-0472">Membrane</keyword>
<keyword evidence="9" id="KW-1185">Reference proteome</keyword>
<feature type="transmembrane region" description="Helical" evidence="6">
    <location>
        <begin position="426"/>
        <end position="446"/>
    </location>
</feature>
<feature type="transmembrane region" description="Helical" evidence="6">
    <location>
        <begin position="382"/>
        <end position="406"/>
    </location>
</feature>
<feature type="compositionally biased region" description="Polar residues" evidence="5">
    <location>
        <begin position="7"/>
        <end position="24"/>
    </location>
</feature>
<comment type="subcellular location">
    <subcellularLocation>
        <location evidence="1">Membrane</location>
    </subcellularLocation>
</comment>
<feature type="transmembrane region" description="Helical" evidence="6">
    <location>
        <begin position="158"/>
        <end position="178"/>
    </location>
</feature>
<dbReference type="GO" id="GO:0016020">
    <property type="term" value="C:membrane"/>
    <property type="evidence" value="ECO:0007669"/>
    <property type="project" value="UniProtKB-SubCell"/>
</dbReference>
<sequence>MGGCTLPSETNTSPTPFTSPLPHSNNSDVFENDASLRLARVICTQILMPIVCVVGMASNALNIVVLTTATMHSSTSCYLCAVAVYDLLYSLTGLPLTLRTYPSLEMSSTYMNALSYLLPLGNMWSNITTWLTCTFTIERFMAISTPMRSRKNFSIRRTQWNIVFISLLAAIITLPDFFSWGVREAWRACPHFAERSNINHTSMNSCVEMFYIFESTWISAQLDRFGWSYAIVALFVFIPLIILTIFNALLIRSVIKSYQDRKNILAGSVQLNYEGSRKAAPGVQLPPIGGKLAWRKWWITGKYYQQGSSRRPAPSGASLIETYSNKNAFLSPISGGMVATTSRGCTTKTCWNHYHSPCRKRNPKSKHNLSFQRSPQQDKQSITITLIAVVVVFCIFNAPSAVVYLIRSWFKPSDARLKIFGNISNLLLMLNASVNFFLYSLFSARFRRSFRMLLKRYRC</sequence>
<dbReference type="EMBL" id="LN902842">
    <property type="protein sequence ID" value="CDS42887.1"/>
    <property type="molecule type" value="Genomic_DNA"/>
</dbReference>
<proteinExistence type="predicted"/>
<name>A0A068YHV6_ECHMU</name>
<feature type="transmembrane region" description="Helical" evidence="6">
    <location>
        <begin position="46"/>
        <end position="65"/>
    </location>
</feature>
<dbReference type="SMART" id="SM01381">
    <property type="entry name" value="7TM_GPCR_Srsx"/>
    <property type="match status" value="1"/>
</dbReference>
<feature type="transmembrane region" description="Helical" evidence="6">
    <location>
        <begin position="227"/>
        <end position="251"/>
    </location>
</feature>
<dbReference type="Gene3D" id="1.20.1070.10">
    <property type="entry name" value="Rhodopsin 7-helix transmembrane proteins"/>
    <property type="match status" value="1"/>
</dbReference>
<protein>
    <submittedName>
        <fullName evidence="8">Fmrfamide receptor</fullName>
    </submittedName>
</protein>
<dbReference type="InterPro" id="IPR052954">
    <property type="entry name" value="GPCR-Ligand_Int"/>
</dbReference>
<evidence type="ECO:0000256" key="5">
    <source>
        <dbReference type="SAM" id="MobiDB-lite"/>
    </source>
</evidence>
<keyword evidence="8" id="KW-0675">Receptor</keyword>
<evidence type="ECO:0000313" key="8">
    <source>
        <dbReference type="EMBL" id="CDS42887.1"/>
    </source>
</evidence>